<dbReference type="RefSeq" id="WP_072970299.1">
    <property type="nucleotide sequence ID" value="NZ_FRBY01000001.1"/>
</dbReference>
<dbReference type="EMBL" id="FRBY01000001">
    <property type="protein sequence ID" value="SHL46242.1"/>
    <property type="molecule type" value="Genomic_DNA"/>
</dbReference>
<sequence>MKKPLVIIKDHLLMPILATETRVHEIKKEIKTDTTNVVLNGLFLMLASYNESMKKEVVKYYLKYRPEKISDKTIIIDKMTLVNSEDFNLSESIIDDYLEKIKYWELSKLFYNLLSIEKPANENIIQKIVDRRNELIHKNLKINFKHKEILQDSIDELYLTNCLKEYEKYLIDIKTKVSTNFIAFSKLRALENLWHHTFQTPLCSNFSDYWYIDSEKDCISGCKHPEIVDNLSSSEKFMLGIWQSQVCGAKVDFPNMASLSKRTQNNLYLFLKLSNDLFFYS</sequence>
<dbReference type="OrthoDB" id="244835at2"/>
<evidence type="ECO:0008006" key="3">
    <source>
        <dbReference type="Google" id="ProtNLM"/>
    </source>
</evidence>
<keyword evidence="2" id="KW-1185">Reference proteome</keyword>
<proteinExistence type="predicted"/>
<accession>A0A1M7AU38</accession>
<evidence type="ECO:0000313" key="2">
    <source>
        <dbReference type="Proteomes" id="UP000184121"/>
    </source>
</evidence>
<protein>
    <recommendedName>
        <fullName evidence="3">RiboL-PSP-HEPN domain-containing protein</fullName>
    </recommendedName>
</protein>
<dbReference type="AlphaFoldDB" id="A0A1M7AU38"/>
<evidence type="ECO:0000313" key="1">
    <source>
        <dbReference type="EMBL" id="SHL46242.1"/>
    </source>
</evidence>
<organism evidence="1 2">
    <name type="scientific">Flavobacterium saccharophilum</name>
    <dbReference type="NCBI Taxonomy" id="29534"/>
    <lineage>
        <taxon>Bacteria</taxon>
        <taxon>Pseudomonadati</taxon>
        <taxon>Bacteroidota</taxon>
        <taxon>Flavobacteriia</taxon>
        <taxon>Flavobacteriales</taxon>
        <taxon>Flavobacteriaceae</taxon>
        <taxon>Flavobacterium</taxon>
    </lineage>
</organism>
<dbReference type="Proteomes" id="UP000184121">
    <property type="component" value="Unassembled WGS sequence"/>
</dbReference>
<gene>
    <name evidence="1" type="ORF">SAMN05444366_0807</name>
</gene>
<name>A0A1M7AU38_9FLAO</name>
<reference evidence="2" key="1">
    <citation type="submission" date="2016-11" db="EMBL/GenBank/DDBJ databases">
        <authorList>
            <person name="Varghese N."/>
            <person name="Submissions S."/>
        </authorList>
    </citation>
    <scope>NUCLEOTIDE SEQUENCE [LARGE SCALE GENOMIC DNA]</scope>
    <source>
        <strain evidence="2">DSM 1811</strain>
    </source>
</reference>